<feature type="transmembrane region" description="Helical" evidence="1">
    <location>
        <begin position="261"/>
        <end position="281"/>
    </location>
</feature>
<proteinExistence type="predicted"/>
<evidence type="ECO:0000313" key="2">
    <source>
        <dbReference type="EMBL" id="KAJ3103250.1"/>
    </source>
</evidence>
<dbReference type="Proteomes" id="UP001211907">
    <property type="component" value="Unassembled WGS sequence"/>
</dbReference>
<keyword evidence="1" id="KW-0472">Membrane</keyword>
<reference evidence="2" key="1">
    <citation type="submission" date="2020-05" db="EMBL/GenBank/DDBJ databases">
        <title>Phylogenomic resolution of chytrid fungi.</title>
        <authorList>
            <person name="Stajich J.E."/>
            <person name="Amses K."/>
            <person name="Simmons R."/>
            <person name="Seto K."/>
            <person name="Myers J."/>
            <person name="Bonds A."/>
            <person name="Quandt C.A."/>
            <person name="Barry K."/>
            <person name="Liu P."/>
            <person name="Grigoriev I."/>
            <person name="Longcore J.E."/>
            <person name="James T.Y."/>
        </authorList>
    </citation>
    <scope>NUCLEOTIDE SEQUENCE</scope>
    <source>
        <strain evidence="2">JEL0513</strain>
    </source>
</reference>
<feature type="transmembrane region" description="Helical" evidence="1">
    <location>
        <begin position="35"/>
        <end position="57"/>
    </location>
</feature>
<feature type="transmembrane region" description="Helical" evidence="1">
    <location>
        <begin position="134"/>
        <end position="156"/>
    </location>
</feature>
<comment type="caution">
    <text evidence="2">The sequence shown here is derived from an EMBL/GenBank/DDBJ whole genome shotgun (WGS) entry which is preliminary data.</text>
</comment>
<feature type="transmembrane region" description="Helical" evidence="1">
    <location>
        <begin position="99"/>
        <end position="122"/>
    </location>
</feature>
<dbReference type="EMBL" id="JADGJH010002117">
    <property type="protein sequence ID" value="KAJ3103250.1"/>
    <property type="molecule type" value="Genomic_DNA"/>
</dbReference>
<gene>
    <name evidence="2" type="ORF">HK100_004237</name>
</gene>
<feature type="transmembrane region" description="Helical" evidence="1">
    <location>
        <begin position="176"/>
        <end position="199"/>
    </location>
</feature>
<keyword evidence="1" id="KW-0812">Transmembrane</keyword>
<organism evidence="2 3">
    <name type="scientific">Physocladia obscura</name>
    <dbReference type="NCBI Taxonomy" id="109957"/>
    <lineage>
        <taxon>Eukaryota</taxon>
        <taxon>Fungi</taxon>
        <taxon>Fungi incertae sedis</taxon>
        <taxon>Chytridiomycota</taxon>
        <taxon>Chytridiomycota incertae sedis</taxon>
        <taxon>Chytridiomycetes</taxon>
        <taxon>Chytridiales</taxon>
        <taxon>Chytriomycetaceae</taxon>
        <taxon>Physocladia</taxon>
    </lineage>
</organism>
<feature type="transmembrane region" description="Helical" evidence="1">
    <location>
        <begin position="69"/>
        <end position="87"/>
    </location>
</feature>
<evidence type="ECO:0000256" key="1">
    <source>
        <dbReference type="SAM" id="Phobius"/>
    </source>
</evidence>
<dbReference type="AlphaFoldDB" id="A0AAD5X8W2"/>
<keyword evidence="3" id="KW-1185">Reference proteome</keyword>
<protein>
    <submittedName>
        <fullName evidence="2">Uncharacterized protein</fullName>
    </submittedName>
</protein>
<feature type="transmembrane region" description="Helical" evidence="1">
    <location>
        <begin position="228"/>
        <end position="249"/>
    </location>
</feature>
<accession>A0AAD5X8W2</accession>
<sequence length="287" mass="30827">MAQTNTTTSVATNVTALAVFDSIFYSNAPAVQATVIFTGGLAALTASVIFGFIYFVLSRADSIFELAKIKSVLVISLISSQALYFSIHACSINNYTSVILAQINIVLYSIVEIIFIVTNYAFCRSVFKYTVSKLTGIIIITFVFVALAACVTKAFVLGSADSNGFISSQNFSNVAIANVVTGIIVLALNVLFIATYILYAFGSYNELVDDGKNIEPETLNRNRIISKFGFFTAVVNMATMCAVIGLPFYQNSTNGSAAGNALLFMLIDFGFFVAAISFVLAKMSYAS</sequence>
<name>A0AAD5X8W2_9FUNG</name>
<evidence type="ECO:0000313" key="3">
    <source>
        <dbReference type="Proteomes" id="UP001211907"/>
    </source>
</evidence>
<keyword evidence="1" id="KW-1133">Transmembrane helix</keyword>